<comment type="caution">
    <text evidence="2">The sequence shown here is derived from an EMBL/GenBank/DDBJ whole genome shotgun (WGS) entry which is preliminary data.</text>
</comment>
<dbReference type="SUPFAM" id="SSF48452">
    <property type="entry name" value="TPR-like"/>
    <property type="match status" value="2"/>
</dbReference>
<dbReference type="Pfam" id="PF13424">
    <property type="entry name" value="TPR_12"/>
    <property type="match status" value="6"/>
</dbReference>
<accession>A0A9P1FGJ3</accession>
<evidence type="ECO:0000313" key="3">
    <source>
        <dbReference type="EMBL" id="CAL4762543.1"/>
    </source>
</evidence>
<dbReference type="EMBL" id="CAMXCT020000190">
    <property type="protein sequence ID" value="CAL1128606.1"/>
    <property type="molecule type" value="Genomic_DNA"/>
</dbReference>
<proteinExistence type="predicted"/>
<evidence type="ECO:0000313" key="4">
    <source>
        <dbReference type="Proteomes" id="UP001152797"/>
    </source>
</evidence>
<sequence>MGCGVSASGRYLPSEAGKTQASATSSTSLREYFQNHYKQGATFEHSEYQDDDGEWCWVHKGTTIKVWKDAIDLSQGRGHEAVECFFHYTSELGFRNITNTKKEDVEIFASLMIQGERATAWWGQGVYTVRKAPHEWPDAETLVDNNFRNMFARDAENDGIEAAKKEYYGRIAYCIPILAFASCIYDVSTRQTPEMVQQDRPPGTNLAGKLLNEPGKRSRECVVVRVEHEDEITNASAVLLETLRQRAHGVQQRFGPDNLNTLGAISRLANVLKNRGLYEEATPLFERALQGREEILGPEDPDTLTAANSLALLLEARFMLAEAEPLFRRALMGRQMKLGPKHPDTLEVMNNLAKLLQAQGKFTEAEPLFRKALLGCEEKLGKRHPHTLTLINNLAGVLHVQGKLNEAAPLFARALEGREAELGKNHPDTLTSVNNLALLLEAQGKFKEAEPLLWRGLEGYREELGSDHPDTLAFVNNLAHLLQAQGRLQEAEALYRQGLEDCQVKLGASHPHSLTLLTSLANLVLVQGKEEAEVLLVQAMEACEANLGYQHPLTLVSVNGLAVVFEAQQKLDEAEPLFRRALEGNVVHYGAEHPHSVLSLENLGRLLQRKGNLAEAESLFQKALDLREKTSGNVSETLAANNLGRVLDPDDQEAERLLHRALTHHSTVGPTGPQTPEQLQLTRLVTTASTVTSLLLSQEKDDESEMSLVSVNGLAFMFEAKGDFSEAEPLFWQLLKQRETKFGPNHPQTFRLRERLARQLQDQGKLQDAEPLLRSALQAREAALGPRHVETLEAVRNLLSLLDSLGKTEDSESLLRRLFEGQEATLGPKDPNTLESLSNLAKHLEAKGDSEAEKLFKELELRQGAKE</sequence>
<dbReference type="InterPro" id="IPR011990">
    <property type="entry name" value="TPR-like_helical_dom_sf"/>
</dbReference>
<keyword evidence="4" id="KW-1185">Reference proteome</keyword>
<organism evidence="2">
    <name type="scientific">Cladocopium goreaui</name>
    <dbReference type="NCBI Taxonomy" id="2562237"/>
    <lineage>
        <taxon>Eukaryota</taxon>
        <taxon>Sar</taxon>
        <taxon>Alveolata</taxon>
        <taxon>Dinophyceae</taxon>
        <taxon>Suessiales</taxon>
        <taxon>Symbiodiniaceae</taxon>
        <taxon>Cladocopium</taxon>
    </lineage>
</organism>
<gene>
    <name evidence="2" type="ORF">C1SCF055_LOCUS3576</name>
</gene>
<dbReference type="PANTHER" id="PTHR46082:SF6">
    <property type="entry name" value="AAA+ ATPASE DOMAIN-CONTAINING PROTEIN-RELATED"/>
    <property type="match status" value="1"/>
</dbReference>
<reference evidence="3 4" key="2">
    <citation type="submission" date="2024-05" db="EMBL/GenBank/DDBJ databases">
        <authorList>
            <person name="Chen Y."/>
            <person name="Shah S."/>
            <person name="Dougan E. K."/>
            <person name="Thang M."/>
            <person name="Chan C."/>
        </authorList>
    </citation>
    <scope>NUCLEOTIDE SEQUENCE [LARGE SCALE GENOMIC DNA]</scope>
</reference>
<dbReference type="Gene3D" id="1.25.40.10">
    <property type="entry name" value="Tetratricopeptide repeat domain"/>
    <property type="match status" value="4"/>
</dbReference>
<evidence type="ECO:0000256" key="1">
    <source>
        <dbReference type="PROSITE-ProRule" id="PRU00339"/>
    </source>
</evidence>
<dbReference type="Proteomes" id="UP001152797">
    <property type="component" value="Unassembled WGS sequence"/>
</dbReference>
<feature type="repeat" description="TPR" evidence="1">
    <location>
        <begin position="597"/>
        <end position="630"/>
    </location>
</feature>
<dbReference type="PRINTS" id="PR00381">
    <property type="entry name" value="KINESINLIGHT"/>
</dbReference>
<protein>
    <submittedName>
        <fullName evidence="3">Nephrocystin-3</fullName>
    </submittedName>
</protein>
<dbReference type="InterPro" id="IPR053137">
    <property type="entry name" value="NLR-like"/>
</dbReference>
<dbReference type="PANTHER" id="PTHR46082">
    <property type="entry name" value="ATP/GTP-BINDING PROTEIN-RELATED"/>
    <property type="match status" value="1"/>
</dbReference>
<dbReference type="EMBL" id="CAMXCT030000190">
    <property type="protein sequence ID" value="CAL4762543.1"/>
    <property type="molecule type" value="Genomic_DNA"/>
</dbReference>
<dbReference type="EMBL" id="CAMXCT010000190">
    <property type="protein sequence ID" value="CAI3975231.1"/>
    <property type="molecule type" value="Genomic_DNA"/>
</dbReference>
<name>A0A9P1FGJ3_9DINO</name>
<keyword evidence="1" id="KW-0802">TPR repeat</keyword>
<dbReference type="AlphaFoldDB" id="A0A9P1FGJ3"/>
<dbReference type="InterPro" id="IPR019734">
    <property type="entry name" value="TPR_rpt"/>
</dbReference>
<dbReference type="SMART" id="SM00028">
    <property type="entry name" value="TPR"/>
    <property type="match status" value="9"/>
</dbReference>
<dbReference type="OrthoDB" id="1658288at2759"/>
<reference evidence="2" key="1">
    <citation type="submission" date="2022-10" db="EMBL/GenBank/DDBJ databases">
        <authorList>
            <person name="Chen Y."/>
            <person name="Dougan E. K."/>
            <person name="Chan C."/>
            <person name="Rhodes N."/>
            <person name="Thang M."/>
        </authorList>
    </citation>
    <scope>NUCLEOTIDE SEQUENCE</scope>
</reference>
<dbReference type="PROSITE" id="PS50005">
    <property type="entry name" value="TPR"/>
    <property type="match status" value="1"/>
</dbReference>
<evidence type="ECO:0000313" key="2">
    <source>
        <dbReference type="EMBL" id="CAI3975231.1"/>
    </source>
</evidence>